<feature type="domain" description="Major facilitator superfamily (MFS) profile" evidence="7">
    <location>
        <begin position="12"/>
        <end position="391"/>
    </location>
</feature>
<keyword evidence="2" id="KW-1003">Cell membrane</keyword>
<feature type="transmembrane region" description="Helical" evidence="6">
    <location>
        <begin position="249"/>
        <end position="267"/>
    </location>
</feature>
<evidence type="ECO:0000256" key="4">
    <source>
        <dbReference type="ARBA" id="ARBA00022989"/>
    </source>
</evidence>
<dbReference type="Gene3D" id="1.20.1250.20">
    <property type="entry name" value="MFS general substrate transporter like domains"/>
    <property type="match status" value="1"/>
</dbReference>
<comment type="subcellular location">
    <subcellularLocation>
        <location evidence="1">Cell membrane</location>
        <topology evidence="1">Multi-pass membrane protein</topology>
    </subcellularLocation>
</comment>
<feature type="transmembrane region" description="Helical" evidence="6">
    <location>
        <begin position="140"/>
        <end position="160"/>
    </location>
</feature>
<evidence type="ECO:0000256" key="6">
    <source>
        <dbReference type="SAM" id="Phobius"/>
    </source>
</evidence>
<dbReference type="AlphaFoldDB" id="A0A101P6W9"/>
<dbReference type="PROSITE" id="PS50850">
    <property type="entry name" value="MFS"/>
    <property type="match status" value="1"/>
</dbReference>
<organism evidence="8 9">
    <name type="scientific">Streptomyces yokosukanensis</name>
    <dbReference type="NCBI Taxonomy" id="67386"/>
    <lineage>
        <taxon>Bacteria</taxon>
        <taxon>Bacillati</taxon>
        <taxon>Actinomycetota</taxon>
        <taxon>Actinomycetes</taxon>
        <taxon>Kitasatosporales</taxon>
        <taxon>Streptomycetaceae</taxon>
        <taxon>Streptomyces</taxon>
    </lineage>
</organism>
<evidence type="ECO:0000256" key="2">
    <source>
        <dbReference type="ARBA" id="ARBA00022475"/>
    </source>
</evidence>
<feature type="transmembrane region" description="Helical" evidence="6">
    <location>
        <begin position="274"/>
        <end position="291"/>
    </location>
</feature>
<protein>
    <recommendedName>
        <fullName evidence="7">Major facilitator superfamily (MFS) profile domain-containing protein</fullName>
    </recommendedName>
</protein>
<keyword evidence="5 6" id="KW-0472">Membrane</keyword>
<keyword evidence="4 6" id="KW-1133">Transmembrane helix</keyword>
<reference evidence="8 9" key="1">
    <citation type="submission" date="2015-10" db="EMBL/GenBank/DDBJ databases">
        <title>Draft genome sequence of Streptomyces yokosukanensis DSM 40224, type strain for the species Streptomyces yokosukanensis.</title>
        <authorList>
            <person name="Ruckert C."/>
            <person name="Winkler A."/>
            <person name="Kalinowski J."/>
            <person name="Kampfer P."/>
            <person name="Glaeser S."/>
        </authorList>
    </citation>
    <scope>NUCLEOTIDE SEQUENCE [LARGE SCALE GENOMIC DNA]</scope>
    <source>
        <strain evidence="8 9">DSM 40224</strain>
    </source>
</reference>
<dbReference type="PANTHER" id="PTHR43124">
    <property type="entry name" value="PURINE EFFLUX PUMP PBUE"/>
    <property type="match status" value="1"/>
</dbReference>
<dbReference type="InterPro" id="IPR020846">
    <property type="entry name" value="MFS_dom"/>
</dbReference>
<dbReference type="STRING" id="67386.AQI95_13990"/>
<feature type="transmembrane region" description="Helical" evidence="6">
    <location>
        <begin position="50"/>
        <end position="72"/>
    </location>
</feature>
<evidence type="ECO:0000313" key="9">
    <source>
        <dbReference type="Proteomes" id="UP000053127"/>
    </source>
</evidence>
<dbReference type="PANTHER" id="PTHR43124:SF10">
    <property type="entry name" value="PURINE EFFLUX PUMP PBUE"/>
    <property type="match status" value="1"/>
</dbReference>
<dbReference type="Proteomes" id="UP000053127">
    <property type="component" value="Unassembled WGS sequence"/>
</dbReference>
<feature type="transmembrane region" description="Helical" evidence="6">
    <location>
        <begin position="166"/>
        <end position="187"/>
    </location>
</feature>
<feature type="transmembrane region" description="Helical" evidence="6">
    <location>
        <begin position="79"/>
        <end position="101"/>
    </location>
</feature>
<dbReference type="SUPFAM" id="SSF103473">
    <property type="entry name" value="MFS general substrate transporter"/>
    <property type="match status" value="1"/>
</dbReference>
<keyword evidence="9" id="KW-1185">Reference proteome</keyword>
<dbReference type="EMBL" id="LMWN01000018">
    <property type="protein sequence ID" value="KUN06022.1"/>
    <property type="molecule type" value="Genomic_DNA"/>
</dbReference>
<evidence type="ECO:0000259" key="7">
    <source>
        <dbReference type="PROSITE" id="PS50850"/>
    </source>
</evidence>
<keyword evidence="3 6" id="KW-0812">Transmembrane</keyword>
<feature type="transmembrane region" description="Helical" evidence="6">
    <location>
        <begin position="208"/>
        <end position="229"/>
    </location>
</feature>
<feature type="transmembrane region" description="Helical" evidence="6">
    <location>
        <begin position="12"/>
        <end position="38"/>
    </location>
</feature>
<proteinExistence type="predicted"/>
<sequence length="411" mass="41514">MRSSNIEVPVKLVYLLGLGAFALGLDAYVTAGLLPVIADDFDASVSATGQMVTTFTLAYAIASPIFATLLSASRVRTGLLASLAVFAVANAGSALAGSLGLLLIARAFAGVGAGLYLALAASAAASLVDEKRRGRALAMIMGGMSSGTVIGVPLGVFIAQHTSWRATLWLVAALGLIAFTGLALRLPQLPAGSSVTLRQRAQVVTDPRVASIVGVSFLAAIGSLGLYTYIAPVMKAHAMGGVDNITPYLWAWGIGGVLGSLLIGPLVDRVRRPQTLVVGILALLTLALAVMRPAAGVSPLLALLPLALWGAVGWALQVPQQNDLLLARGDRGGSVAVALNESALYLGSAVGSGLGGIAFSTGIGGATLPLCAAGAAFLALVLQLTGVRAASKRRPLPATEHTAAVPAQSCN</sequence>
<dbReference type="InterPro" id="IPR011701">
    <property type="entry name" value="MFS"/>
</dbReference>
<evidence type="ECO:0000256" key="1">
    <source>
        <dbReference type="ARBA" id="ARBA00004651"/>
    </source>
</evidence>
<evidence type="ECO:0000313" key="8">
    <source>
        <dbReference type="EMBL" id="KUN06022.1"/>
    </source>
</evidence>
<gene>
    <name evidence="8" type="ORF">AQI95_13990</name>
</gene>
<dbReference type="CDD" id="cd17324">
    <property type="entry name" value="MFS_NepI_like"/>
    <property type="match status" value="1"/>
</dbReference>
<evidence type="ECO:0000256" key="3">
    <source>
        <dbReference type="ARBA" id="ARBA00022692"/>
    </source>
</evidence>
<accession>A0A101P6W9</accession>
<dbReference type="InterPro" id="IPR036259">
    <property type="entry name" value="MFS_trans_sf"/>
</dbReference>
<dbReference type="GO" id="GO:0005886">
    <property type="term" value="C:plasma membrane"/>
    <property type="evidence" value="ECO:0007669"/>
    <property type="project" value="UniProtKB-SubCell"/>
</dbReference>
<name>A0A101P6W9_9ACTN</name>
<dbReference type="Pfam" id="PF07690">
    <property type="entry name" value="MFS_1"/>
    <property type="match status" value="1"/>
</dbReference>
<feature type="transmembrane region" description="Helical" evidence="6">
    <location>
        <begin position="366"/>
        <end position="387"/>
    </location>
</feature>
<comment type="caution">
    <text evidence="8">The sequence shown here is derived from an EMBL/GenBank/DDBJ whole genome shotgun (WGS) entry which is preliminary data.</text>
</comment>
<feature type="transmembrane region" description="Helical" evidence="6">
    <location>
        <begin position="107"/>
        <end position="128"/>
    </location>
</feature>
<evidence type="ECO:0000256" key="5">
    <source>
        <dbReference type="ARBA" id="ARBA00023136"/>
    </source>
</evidence>
<dbReference type="GO" id="GO:0022857">
    <property type="term" value="F:transmembrane transporter activity"/>
    <property type="evidence" value="ECO:0007669"/>
    <property type="project" value="InterPro"/>
</dbReference>
<dbReference type="InterPro" id="IPR050189">
    <property type="entry name" value="MFS_Efflux_Transporters"/>
</dbReference>